<dbReference type="OrthoDB" id="1108693at2"/>
<organism evidence="2 3">
    <name type="scientific">Labilibaculum filiforme</name>
    <dbReference type="NCBI Taxonomy" id="1940526"/>
    <lineage>
        <taxon>Bacteria</taxon>
        <taxon>Pseudomonadati</taxon>
        <taxon>Bacteroidota</taxon>
        <taxon>Bacteroidia</taxon>
        <taxon>Marinilabiliales</taxon>
        <taxon>Marinifilaceae</taxon>
        <taxon>Labilibaculum</taxon>
    </lineage>
</organism>
<evidence type="ECO:0000313" key="2">
    <source>
        <dbReference type="EMBL" id="PKQ62885.1"/>
    </source>
</evidence>
<protein>
    <recommendedName>
        <fullName evidence="1">Toxin VasX N-terminal region domain-containing protein</fullName>
    </recommendedName>
</protein>
<comment type="caution">
    <text evidence="2">The sequence shown here is derived from an EMBL/GenBank/DDBJ whole genome shotgun (WGS) entry which is preliminary data.</text>
</comment>
<name>A0A2N3HXU8_9BACT</name>
<dbReference type="EMBL" id="MVDD01000007">
    <property type="protein sequence ID" value="PKQ62885.1"/>
    <property type="molecule type" value="Genomic_DNA"/>
</dbReference>
<dbReference type="AlphaFoldDB" id="A0A2N3HXU8"/>
<dbReference type="Proteomes" id="UP000233535">
    <property type="component" value="Unassembled WGS sequence"/>
</dbReference>
<gene>
    <name evidence="2" type="ORF">BZG02_11875</name>
</gene>
<sequence length="1105" mass="125700">MCKTIVLDEIIITATASNANTAVSNKIKIIDGIKIYPLRYGIFDDKLIDTGLECIMTDDANPSKLSSIPHGVKIQDQYNSYSYHPMPLNQGYLYVASKVNNGVYEYQVVDRGELVLLNFYGGDENAVSALKIGESNDFILSKTNDEIALFSSPIQLTKTIALKVLLTNPNDIIAANTLDVKDWAQNGTPGDVRLQEGFMDPKAAWIMFPKTSERFDPSEIEANINRISNANTKNKDEKTKNRDLFFVIHDIWGIIEQVRTDLLNMHLYHDAVMRSIRSGVDPNSIFRQMIILSEQEKIFSDELLLQKSSDELIQPVMIHHMAISVYRFLYDSEKPAWKEHVKKAEKQTSKAYLEKLLAVKERESCRYNIDVKRRALTSITDNNIFKDICAYYAEMPLSHHNNDEAASYYGMIIHAKTMIADVLKTLVVAPNERDKHIDLTANVKYYRTHGYHDEYVKRVKNFLTSKSHPATQILNTEVVLEDYIDEKDLNEKVDPNINVDADVYVEGKEWSIINEDAKTVKIQDYINMSNAIMDAFQKAAYDEYEIKGIVNMIETKETKGYFITKRSDIKKVVKHSSYFKEARKIKYQYKRYGNAKKGMVKVITNNQDELDKGIVRIAVKKQNPSKVDRISRAICTNKLWQGMVDSIFLFSLPSVLQEYDKKDPIRASLSALSYTTGVFALVDKYKIIKVVPRKGFATKLVGTAAKRSVAFAAIGGTLGAITDAWDASVLALDEDYDAAVAGFASALAGIGATTIALFFANAAWAGPAGIALAIAAIGAKLLVEYLKDTPLEAFIKDTVFVKAAMQNVSLPYELINLVSQEQVRVKMLDGEDDMYLKDYRLQYQAFTYVHSGLYDLRLTPKFDNICYEAGEYAYIGTEIIVEINKHLYNIDEVAIQAHLAFDTNFDWVRGRQCDTFPLDMWPIGVSNNPNEVAVSKYFKQVSYYPAGYNNNKTARDYHQDWINRRTEFSYKPVAHNQNASKELTLFASMPEVKKKPMMVLEDKDFIPFAFRDSFKVKTKGGGSTDFYLFLTLKLKDKKGQQIPLPIPGRNGETFIIHKYKVEIPKEAYRNKRTDRVTYLHNTTKTKVKKEKVSINTLDNFYKDEF</sequence>
<evidence type="ECO:0000313" key="3">
    <source>
        <dbReference type="Proteomes" id="UP000233535"/>
    </source>
</evidence>
<accession>A0A2N3HXU8</accession>
<proteinExistence type="predicted"/>
<dbReference type="RefSeq" id="WP_101261659.1">
    <property type="nucleotide sequence ID" value="NZ_MVDD01000007.1"/>
</dbReference>
<dbReference type="Pfam" id="PF20249">
    <property type="entry name" value="VasX_N"/>
    <property type="match status" value="1"/>
</dbReference>
<keyword evidence="3" id="KW-1185">Reference proteome</keyword>
<feature type="domain" description="Toxin VasX N-terminal region" evidence="1">
    <location>
        <begin position="32"/>
        <end position="158"/>
    </location>
</feature>
<evidence type="ECO:0000259" key="1">
    <source>
        <dbReference type="Pfam" id="PF20249"/>
    </source>
</evidence>
<reference evidence="2 3" key="1">
    <citation type="journal article" date="2017" name="Front. Microbiol.">
        <title>Labilibaculum manganireducens gen. nov., sp. nov. and Labilibaculum filiforme sp. nov., Novel Bacteroidetes Isolated from Subsurface Sediments of the Baltic Sea.</title>
        <authorList>
            <person name="Vandieken V."/>
            <person name="Marshall I.P."/>
            <person name="Niemann H."/>
            <person name="Engelen B."/>
            <person name="Cypionka H."/>
        </authorList>
    </citation>
    <scope>NUCLEOTIDE SEQUENCE [LARGE SCALE GENOMIC DNA]</scope>
    <source>
        <strain evidence="2 3">59.16B</strain>
    </source>
</reference>
<dbReference type="InterPro" id="IPR046864">
    <property type="entry name" value="VasX_N"/>
</dbReference>